<name>A0ABR0KBP4_9EURO</name>
<organism evidence="7 8">
    <name type="scientific">Lithohypha guttulata</name>
    <dbReference type="NCBI Taxonomy" id="1690604"/>
    <lineage>
        <taxon>Eukaryota</taxon>
        <taxon>Fungi</taxon>
        <taxon>Dikarya</taxon>
        <taxon>Ascomycota</taxon>
        <taxon>Pezizomycotina</taxon>
        <taxon>Eurotiomycetes</taxon>
        <taxon>Chaetothyriomycetidae</taxon>
        <taxon>Chaetothyriales</taxon>
        <taxon>Trichomeriaceae</taxon>
        <taxon>Lithohypha</taxon>
    </lineage>
</organism>
<evidence type="ECO:0000313" key="7">
    <source>
        <dbReference type="EMBL" id="KAK5093030.1"/>
    </source>
</evidence>
<protein>
    <recommendedName>
        <fullName evidence="9">Cytochrome P450</fullName>
    </recommendedName>
</protein>
<dbReference type="PROSITE" id="PS00086">
    <property type="entry name" value="CYTOCHROME_P450"/>
    <property type="match status" value="1"/>
</dbReference>
<accession>A0ABR0KBP4</accession>
<dbReference type="PANTHER" id="PTHR24305">
    <property type="entry name" value="CYTOCHROME P450"/>
    <property type="match status" value="1"/>
</dbReference>
<dbReference type="Pfam" id="PF00067">
    <property type="entry name" value="p450"/>
    <property type="match status" value="2"/>
</dbReference>
<reference evidence="7 8" key="1">
    <citation type="submission" date="2023-08" db="EMBL/GenBank/DDBJ databases">
        <title>Black Yeasts Isolated from many extreme environments.</title>
        <authorList>
            <person name="Coleine C."/>
            <person name="Stajich J.E."/>
            <person name="Selbmann L."/>
        </authorList>
    </citation>
    <scope>NUCLEOTIDE SEQUENCE [LARGE SCALE GENOMIC DNA]</scope>
    <source>
        <strain evidence="7 8">CCFEE 5885</strain>
    </source>
</reference>
<evidence type="ECO:0000256" key="5">
    <source>
        <dbReference type="RuleBase" id="RU000461"/>
    </source>
</evidence>
<dbReference type="Gene3D" id="1.10.630.10">
    <property type="entry name" value="Cytochrome P450"/>
    <property type="match status" value="1"/>
</dbReference>
<dbReference type="Proteomes" id="UP001345013">
    <property type="component" value="Unassembled WGS sequence"/>
</dbReference>
<evidence type="ECO:0000256" key="6">
    <source>
        <dbReference type="SAM" id="Phobius"/>
    </source>
</evidence>
<dbReference type="PRINTS" id="PR00463">
    <property type="entry name" value="EP450I"/>
</dbReference>
<proteinExistence type="inferred from homology"/>
<dbReference type="PANTHER" id="PTHR24305:SF152">
    <property type="entry name" value="P450, PUTATIVE (EUROFUNG)-RELATED"/>
    <property type="match status" value="1"/>
</dbReference>
<comment type="similarity">
    <text evidence="5">Belongs to the cytochrome P450 family.</text>
</comment>
<evidence type="ECO:0000256" key="3">
    <source>
        <dbReference type="ARBA" id="ARBA00023002"/>
    </source>
</evidence>
<evidence type="ECO:0000256" key="4">
    <source>
        <dbReference type="ARBA" id="ARBA00023004"/>
    </source>
</evidence>
<dbReference type="InterPro" id="IPR050121">
    <property type="entry name" value="Cytochrome_P450_monoxygenase"/>
</dbReference>
<gene>
    <name evidence="7" type="ORF">LTR24_004690</name>
</gene>
<dbReference type="InterPro" id="IPR036396">
    <property type="entry name" value="Cyt_P450_sf"/>
</dbReference>
<dbReference type="InterPro" id="IPR017972">
    <property type="entry name" value="Cyt_P450_CS"/>
</dbReference>
<keyword evidence="6" id="KW-1133">Transmembrane helix</keyword>
<keyword evidence="6" id="KW-0472">Membrane</keyword>
<keyword evidence="3 5" id="KW-0560">Oxidoreductase</keyword>
<comment type="caution">
    <text evidence="7">The sequence shown here is derived from an EMBL/GenBank/DDBJ whole genome shotgun (WGS) entry which is preliminary data.</text>
</comment>
<dbReference type="EMBL" id="JAVRRG010000049">
    <property type="protein sequence ID" value="KAK5093030.1"/>
    <property type="molecule type" value="Genomic_DNA"/>
</dbReference>
<evidence type="ECO:0000256" key="1">
    <source>
        <dbReference type="ARBA" id="ARBA00001971"/>
    </source>
</evidence>
<evidence type="ECO:0000313" key="8">
    <source>
        <dbReference type="Proteomes" id="UP001345013"/>
    </source>
</evidence>
<evidence type="ECO:0000256" key="2">
    <source>
        <dbReference type="ARBA" id="ARBA00022723"/>
    </source>
</evidence>
<keyword evidence="8" id="KW-1185">Reference proteome</keyword>
<feature type="transmembrane region" description="Helical" evidence="6">
    <location>
        <begin position="12"/>
        <end position="33"/>
    </location>
</feature>
<evidence type="ECO:0008006" key="9">
    <source>
        <dbReference type="Google" id="ProtNLM"/>
    </source>
</evidence>
<sequence>MYSFLDDPLSATLAAGLAALAYLSSLAVYRLYFHELVRFPGPKLAALSKWYDFYYDVYLKGQFVFKLQELHDQYGPIIRIAPDELHISDPDFYVEFFTKQGPQSKYAWAANRFNNGTSVFATVPPDHHKLRRRPLEPMFARAQIRQLLPTLQEKIAKMLTKFRTYQAGGQVLRLDRACVALSEDMIFEYGFGICREALDKPDFKDPLHEVLVQAGAAGVLSLHFPILPEDYQRAARFALQDDENIKSRNPKAHRTVMLDLLNDAELPPSEKTARRHLDEAQAVIGAGLSTTGWAATVGIYHILANPAIVARLRDELYTMMPRGAKREDCTDLDWVALEALPYLQASIRECLRLSYGMSARNSSVTHKEVMYTESAQYAALPPNGSDSDSDNKRPSQGRTWHIPAYTPVSMSIPLVNHNEHVFPNSHTFNPDRWLGPNKVPERYFVSFSKGTRMCLGMQLAWAELSLMLAGLVRWFDFELYETDARSVKMGSDVTIPVPASNDGVWTKVKAELD</sequence>
<comment type="cofactor">
    <cofactor evidence="1">
        <name>heme</name>
        <dbReference type="ChEBI" id="CHEBI:30413"/>
    </cofactor>
</comment>
<dbReference type="InterPro" id="IPR001128">
    <property type="entry name" value="Cyt_P450"/>
</dbReference>
<keyword evidence="2 5" id="KW-0479">Metal-binding</keyword>
<keyword evidence="5" id="KW-0349">Heme</keyword>
<dbReference type="SUPFAM" id="SSF48264">
    <property type="entry name" value="Cytochrome P450"/>
    <property type="match status" value="1"/>
</dbReference>
<keyword evidence="6" id="KW-0812">Transmembrane</keyword>
<keyword evidence="4 5" id="KW-0408">Iron</keyword>
<dbReference type="InterPro" id="IPR002401">
    <property type="entry name" value="Cyt_P450_E_grp-I"/>
</dbReference>
<dbReference type="CDD" id="cd11062">
    <property type="entry name" value="CYP58-like"/>
    <property type="match status" value="1"/>
</dbReference>
<keyword evidence="5" id="KW-0503">Monooxygenase</keyword>